<organism evidence="2 3">
    <name type="scientific">Gymnopilus junonius</name>
    <name type="common">Spectacular rustgill mushroom</name>
    <name type="synonym">Gymnopilus spectabilis subsp. junonius</name>
    <dbReference type="NCBI Taxonomy" id="109634"/>
    <lineage>
        <taxon>Eukaryota</taxon>
        <taxon>Fungi</taxon>
        <taxon>Dikarya</taxon>
        <taxon>Basidiomycota</taxon>
        <taxon>Agaricomycotina</taxon>
        <taxon>Agaricomycetes</taxon>
        <taxon>Agaricomycetidae</taxon>
        <taxon>Agaricales</taxon>
        <taxon>Agaricineae</taxon>
        <taxon>Hymenogastraceae</taxon>
        <taxon>Gymnopilus</taxon>
    </lineage>
</organism>
<keyword evidence="3" id="KW-1185">Reference proteome</keyword>
<sequence length="210" mass="23101">MEDDDEDVPPGILPAGTGPDSEPSEVSSSMPSTQLSVPVESIDEFIKSTPIGHDIIIYTQLLATKNKLNNMVKASLAFTVSQPLMNIIMHDHVHVPNNIDLNVFAKKVINSAIKEELTQAHSKIKKAIRASFRDSDSSLETIYSLALNVITNTQLAAIPALCAWLALLCALFIKDISNGDPKYWNKVDEQLLEIRTKAGQDKDKIKCAFK</sequence>
<evidence type="ECO:0000313" key="2">
    <source>
        <dbReference type="EMBL" id="KAF8887469.1"/>
    </source>
</evidence>
<accession>A0A9P5NJN3</accession>
<dbReference type="AlphaFoldDB" id="A0A9P5NJN3"/>
<comment type="caution">
    <text evidence="2">The sequence shown here is derived from an EMBL/GenBank/DDBJ whole genome shotgun (WGS) entry which is preliminary data.</text>
</comment>
<dbReference type="OrthoDB" id="3236341at2759"/>
<gene>
    <name evidence="2" type="ORF">CPB84DRAFT_1849869</name>
</gene>
<evidence type="ECO:0000313" key="3">
    <source>
        <dbReference type="Proteomes" id="UP000724874"/>
    </source>
</evidence>
<evidence type="ECO:0000256" key="1">
    <source>
        <dbReference type="SAM" id="MobiDB-lite"/>
    </source>
</evidence>
<dbReference type="EMBL" id="JADNYJ010000090">
    <property type="protein sequence ID" value="KAF8887469.1"/>
    <property type="molecule type" value="Genomic_DNA"/>
</dbReference>
<proteinExistence type="predicted"/>
<feature type="region of interest" description="Disordered" evidence="1">
    <location>
        <begin position="1"/>
        <end position="35"/>
    </location>
</feature>
<reference evidence="2" key="1">
    <citation type="submission" date="2020-11" db="EMBL/GenBank/DDBJ databases">
        <authorList>
            <consortium name="DOE Joint Genome Institute"/>
            <person name="Ahrendt S."/>
            <person name="Riley R."/>
            <person name="Andreopoulos W."/>
            <person name="LaButti K."/>
            <person name="Pangilinan J."/>
            <person name="Ruiz-duenas F.J."/>
            <person name="Barrasa J.M."/>
            <person name="Sanchez-Garcia M."/>
            <person name="Camarero S."/>
            <person name="Miyauchi S."/>
            <person name="Serrano A."/>
            <person name="Linde D."/>
            <person name="Babiker R."/>
            <person name="Drula E."/>
            <person name="Ayuso-Fernandez I."/>
            <person name="Pacheco R."/>
            <person name="Padilla G."/>
            <person name="Ferreira P."/>
            <person name="Barriuso J."/>
            <person name="Kellner H."/>
            <person name="Castanera R."/>
            <person name="Alfaro M."/>
            <person name="Ramirez L."/>
            <person name="Pisabarro A.G."/>
            <person name="Kuo A."/>
            <person name="Tritt A."/>
            <person name="Lipzen A."/>
            <person name="He G."/>
            <person name="Yan M."/>
            <person name="Ng V."/>
            <person name="Cullen D."/>
            <person name="Martin F."/>
            <person name="Rosso M.-N."/>
            <person name="Henrissat B."/>
            <person name="Hibbett D."/>
            <person name="Martinez A.T."/>
            <person name="Grigoriev I.V."/>
        </authorList>
    </citation>
    <scope>NUCLEOTIDE SEQUENCE</scope>
    <source>
        <strain evidence="2">AH 44721</strain>
    </source>
</reference>
<name>A0A9P5NJN3_GYMJU</name>
<dbReference type="Proteomes" id="UP000724874">
    <property type="component" value="Unassembled WGS sequence"/>
</dbReference>
<protein>
    <submittedName>
        <fullName evidence="2">Uncharacterized protein</fullName>
    </submittedName>
</protein>